<dbReference type="EMBL" id="JAAZQD010000002">
    <property type="protein sequence ID" value="NKZ38429.1"/>
    <property type="molecule type" value="Genomic_DNA"/>
</dbReference>
<proteinExistence type="predicted"/>
<accession>A0A846ZLF2</accession>
<reference evidence="2 3" key="1">
    <citation type="journal article" date="2017" name="Int. J. Syst. Evol. Microbiol.">
        <title>Oleiagrimonas citrea sp. nov., a marine bacterium isolated from tidal flat sediment and emended description of the genus Oleiagrimonas Fang et al. 2015 and Oleiagrimonas soli.</title>
        <authorList>
            <person name="Yang S.H."/>
            <person name="Seo H.S."/>
            <person name="Seong C.N."/>
            <person name="Kwon K.K."/>
        </authorList>
    </citation>
    <scope>NUCLEOTIDE SEQUENCE [LARGE SCALE GENOMIC DNA]</scope>
    <source>
        <strain evidence="2 3">MEBiC09124</strain>
    </source>
</reference>
<keyword evidence="3" id="KW-1185">Reference proteome</keyword>
<comment type="caution">
    <text evidence="2">The sequence shown here is derived from an EMBL/GenBank/DDBJ whole genome shotgun (WGS) entry which is preliminary data.</text>
</comment>
<feature type="region of interest" description="Disordered" evidence="1">
    <location>
        <begin position="1"/>
        <end position="23"/>
    </location>
</feature>
<gene>
    <name evidence="2" type="ORF">HF690_05590</name>
</gene>
<sequence>MDNSNQQDPPAGTPEGSIPIDPDVGFAPHITDDFLDSYGESSVFVTAAVDCLTYRFVRVLVKAGKLPQEHHTPQYGTPEMREALEQLLSKLASCGMDKPPVVLMRSAVGRSEPRAFQDAAGAILGVGLVGNWFRELEHENYSGARSLLVAH</sequence>
<dbReference type="Proteomes" id="UP000541636">
    <property type="component" value="Unassembled WGS sequence"/>
</dbReference>
<name>A0A846ZLF2_9GAMM</name>
<protein>
    <submittedName>
        <fullName evidence="2">Uncharacterized protein</fullName>
    </submittedName>
</protein>
<organism evidence="2 3">
    <name type="scientific">Oleiagrimonas citrea</name>
    <dbReference type="NCBI Taxonomy" id="1665687"/>
    <lineage>
        <taxon>Bacteria</taxon>
        <taxon>Pseudomonadati</taxon>
        <taxon>Pseudomonadota</taxon>
        <taxon>Gammaproteobacteria</taxon>
        <taxon>Lysobacterales</taxon>
        <taxon>Rhodanobacteraceae</taxon>
        <taxon>Oleiagrimonas</taxon>
    </lineage>
</organism>
<evidence type="ECO:0000313" key="3">
    <source>
        <dbReference type="Proteomes" id="UP000541636"/>
    </source>
</evidence>
<dbReference type="RefSeq" id="WP_168608751.1">
    <property type="nucleotide sequence ID" value="NZ_JAAZQD010000002.1"/>
</dbReference>
<dbReference type="AlphaFoldDB" id="A0A846ZLF2"/>
<evidence type="ECO:0000313" key="2">
    <source>
        <dbReference type="EMBL" id="NKZ38429.1"/>
    </source>
</evidence>
<evidence type="ECO:0000256" key="1">
    <source>
        <dbReference type="SAM" id="MobiDB-lite"/>
    </source>
</evidence>